<feature type="compositionally biased region" description="Low complexity" evidence="1">
    <location>
        <begin position="25"/>
        <end position="40"/>
    </location>
</feature>
<evidence type="ECO:0000313" key="3">
    <source>
        <dbReference type="EMBL" id="MFK2901042.1"/>
    </source>
</evidence>
<proteinExistence type="predicted"/>
<feature type="signal peptide" evidence="2">
    <location>
        <begin position="1"/>
        <end position="18"/>
    </location>
</feature>
<dbReference type="EMBL" id="JADIKJ010000012">
    <property type="protein sequence ID" value="MFK2901042.1"/>
    <property type="molecule type" value="Genomic_DNA"/>
</dbReference>
<feature type="chain" id="PRO_5047031959" description="Secreted protein" evidence="2">
    <location>
        <begin position="19"/>
        <end position="116"/>
    </location>
</feature>
<evidence type="ECO:0000256" key="2">
    <source>
        <dbReference type="SAM" id="SignalP"/>
    </source>
</evidence>
<evidence type="ECO:0000256" key="1">
    <source>
        <dbReference type="SAM" id="MobiDB-lite"/>
    </source>
</evidence>
<feature type="compositionally biased region" description="Low complexity" evidence="1">
    <location>
        <begin position="48"/>
        <end position="58"/>
    </location>
</feature>
<feature type="region of interest" description="Disordered" evidence="1">
    <location>
        <begin position="25"/>
        <end position="116"/>
    </location>
</feature>
<protein>
    <recommendedName>
        <fullName evidence="5">Secreted protein</fullName>
    </recommendedName>
</protein>
<sequence>MRAIPLLLGYLLSFGAIANATASSMTADGGMGAAGSASTDHNSDHGASHGSSSASGDALNIPHSGASTPSGNSRSASGASTTDDTPAHFGGDDASPGGVSHGSGLGWQSLLPGSIQ</sequence>
<organism evidence="3 4">
    <name type="scientific">Dyella jejuensis</name>
    <dbReference type="NCBI Taxonomy" id="1432009"/>
    <lineage>
        <taxon>Bacteria</taxon>
        <taxon>Pseudomonadati</taxon>
        <taxon>Pseudomonadota</taxon>
        <taxon>Gammaproteobacteria</taxon>
        <taxon>Lysobacterales</taxon>
        <taxon>Rhodanobacteraceae</taxon>
        <taxon>Dyella</taxon>
    </lineage>
</organism>
<evidence type="ECO:0000313" key="4">
    <source>
        <dbReference type="Proteomes" id="UP001620461"/>
    </source>
</evidence>
<reference evidence="3 4" key="1">
    <citation type="submission" date="2020-10" db="EMBL/GenBank/DDBJ databases">
        <title>Phylogeny of dyella-like bacteria.</title>
        <authorList>
            <person name="Fu J."/>
        </authorList>
    </citation>
    <scope>NUCLEOTIDE SEQUENCE [LARGE SCALE GENOMIC DNA]</scope>
    <source>
        <strain evidence="3 4">JP1</strain>
    </source>
</reference>
<feature type="compositionally biased region" description="Polar residues" evidence="1">
    <location>
        <begin position="65"/>
        <end position="84"/>
    </location>
</feature>
<name>A0ABW8JMG8_9GAMM</name>
<accession>A0ABW8JMG8</accession>
<comment type="caution">
    <text evidence="3">The sequence shown here is derived from an EMBL/GenBank/DDBJ whole genome shotgun (WGS) entry which is preliminary data.</text>
</comment>
<dbReference type="RefSeq" id="WP_404547576.1">
    <property type="nucleotide sequence ID" value="NZ_JADIKJ010000012.1"/>
</dbReference>
<keyword evidence="2" id="KW-0732">Signal</keyword>
<keyword evidence="4" id="KW-1185">Reference proteome</keyword>
<evidence type="ECO:0008006" key="5">
    <source>
        <dbReference type="Google" id="ProtNLM"/>
    </source>
</evidence>
<gene>
    <name evidence="3" type="ORF">ISP15_11900</name>
</gene>
<dbReference type="Proteomes" id="UP001620461">
    <property type="component" value="Unassembled WGS sequence"/>
</dbReference>